<dbReference type="Pfam" id="PF01656">
    <property type="entry name" value="CbiA"/>
    <property type="match status" value="1"/>
</dbReference>
<dbReference type="PANTHER" id="PTHR13696">
    <property type="entry name" value="P-LOOP CONTAINING NUCLEOSIDE TRIPHOSPHATE HYDROLASE"/>
    <property type="match status" value="1"/>
</dbReference>
<dbReference type="Gene3D" id="3.40.50.300">
    <property type="entry name" value="P-loop containing nucleotide triphosphate hydrolases"/>
    <property type="match status" value="1"/>
</dbReference>
<dbReference type="AlphaFoldDB" id="A0AAN1FKR3"/>
<dbReference type="SUPFAM" id="SSF52540">
    <property type="entry name" value="P-loop containing nucleoside triphosphate hydrolases"/>
    <property type="match status" value="1"/>
</dbReference>
<evidence type="ECO:0000313" key="2">
    <source>
        <dbReference type="EMBL" id="ASI92454.1"/>
    </source>
</evidence>
<dbReference type="Proteomes" id="UP000197092">
    <property type="component" value="Chromosome 2"/>
</dbReference>
<protein>
    <recommendedName>
        <fullName evidence="1">CobQ/CobB/MinD/ParA nucleotide binding domain-containing protein</fullName>
    </recommendedName>
</protein>
<evidence type="ECO:0000259" key="1">
    <source>
        <dbReference type="Pfam" id="PF01656"/>
    </source>
</evidence>
<dbReference type="NCBIfam" id="NF047398">
    <property type="entry name" value="AAA_KGGVGR"/>
    <property type="match status" value="1"/>
</dbReference>
<dbReference type="RefSeq" id="WP_088878397.1">
    <property type="nucleotide sequence ID" value="NZ_CP018309.1"/>
</dbReference>
<name>A0AAN1FKR3_9VIBR</name>
<accession>A0AAN1FKR3</accession>
<organism evidence="2 3">
    <name type="scientific">Vibrio mediterranei</name>
    <dbReference type="NCBI Taxonomy" id="689"/>
    <lineage>
        <taxon>Bacteria</taxon>
        <taxon>Pseudomonadati</taxon>
        <taxon>Pseudomonadota</taxon>
        <taxon>Gammaproteobacteria</taxon>
        <taxon>Vibrionales</taxon>
        <taxon>Vibrionaceae</taxon>
        <taxon>Vibrio</taxon>
    </lineage>
</organism>
<reference evidence="3" key="1">
    <citation type="submission" date="2016-12" db="EMBL/GenBank/DDBJ databases">
        <title>Comparative genomic analysis reveals the diversity, evolution, and environmental adaptation strategies of the genus Vibrio.</title>
        <authorList>
            <person name="Lin H."/>
            <person name="Wang X."/>
            <person name="Zhang X.-H."/>
        </authorList>
    </citation>
    <scope>NUCLEOTIDE SEQUENCE [LARGE SCALE GENOMIC DNA]</scope>
    <source>
        <strain evidence="3">QT6D1</strain>
    </source>
</reference>
<dbReference type="InterPro" id="IPR002586">
    <property type="entry name" value="CobQ/CobB/MinD/ParA_Nub-bd_dom"/>
</dbReference>
<sequence length="933" mass="107616">MLKSFEYIKTLECFLNSLIESVVLNRFHIKLSVNQQLNVYISSDVVSSVSQLKELAIEAELSTLDFEIDSVMFEFFSSEESDDMHYIFERNTVDYGLRRSLDNLIDGKVESVESNVITFYSHKGGVGRTTSLALLARYYSEQGKSVFTIDCDFEAPGLLNFFSISQFDTPRNGVVEYLNDKKFDSNVKLNEDYIYQVSKRYSGEGDIYLMPAGNVFASSKNQYLEGLSRLDIFGPTIFLKGMKSLIEEIQEIYKPDVILIDSRTGFNNVFGSLSRLSDHVVALFGDDNQNKPGVEFILDKHSDYLSHSNLTLVLSIVSTHIRKRLLNFSSYITNYVSDRSNEDYIIPSFVFPREAALEMIGTPDESEDDFKYFSSKLSPTSYTPFFNHMDEVLSGMSVVDEVDYSEEEVEETAQLGHASENDTSVVESINGVVSGELKPYEDKIVSNLLEDFPELYAENVSFEDSYLKEQFYIRKCMQDIFLPEYKLLIGGKGTGKTFFYKALQNERFTEALLLRAEKKPNSYIVSNIVSKTDDKNGFIELTTQLYNDMNNEAFVRKFWLVYMWSEISRQNFFDVKTNCDFIIMNDAITAKKIKDVINNDELYLKVEEDLALIDSYLKVRNQRLILTFDQLDEVVKPMHWDKGISPLIRVCQSNSWSNIQPKLFLRRDLFEKLGNITNKQSLSSQSIDLEWSSEEMYAFFFKIVYSKSSQEFTSFLNANFSKAFVSNSVHKRLRKKNSFNQLPDDEFLLRPIVNAFFGKPNMNYVDAYEALYRNIRNANQTISLRPFLDMIKLAIEEQIKDDGQKRKGAVLGIDYCFLRSVRAKAVERYFHDMAREEGNDVIKYFIEDIQNNNVSDSLKCSSLIQKDFEKLVDEVRNNHSEVADVPTTTFEDMLVLNGIIFVTLIPGGIKKFSFAYLYKFYLNLKSPGQRRKH</sequence>
<dbReference type="EMBL" id="CP018309">
    <property type="protein sequence ID" value="ASI92454.1"/>
    <property type="molecule type" value="Genomic_DNA"/>
</dbReference>
<dbReference type="InterPro" id="IPR027417">
    <property type="entry name" value="P-loop_NTPase"/>
</dbReference>
<dbReference type="InterPro" id="IPR050678">
    <property type="entry name" value="DNA_Partitioning_ATPase"/>
</dbReference>
<proteinExistence type="predicted"/>
<evidence type="ECO:0000313" key="3">
    <source>
        <dbReference type="Proteomes" id="UP000197092"/>
    </source>
</evidence>
<dbReference type="PANTHER" id="PTHR13696:SF52">
    <property type="entry name" value="PARA FAMILY PROTEIN CT_582"/>
    <property type="match status" value="1"/>
</dbReference>
<gene>
    <name evidence="2" type="ORF">BSZ05_21890</name>
</gene>
<dbReference type="KEGG" id="vsh:BSZ05_21890"/>
<feature type="domain" description="CobQ/CobB/MinD/ParA nucleotide binding" evidence="1">
    <location>
        <begin position="117"/>
        <end position="252"/>
    </location>
</feature>